<evidence type="ECO:0000259" key="1">
    <source>
        <dbReference type="Pfam" id="PF16472"/>
    </source>
</evidence>
<sequence length="485" mass="56169">MERMRTMAKKIKFPLEMENGVMVRTLEQLKDDFSLEKVLNYYASGKLITWLNDRYYEDEAMQVEKLNSSSADFKQKLCEIFDVEYIADDEIDMEILEQRNIKISKLKQFTEDESIIKNVDSVAFNQEELADLLDEDITPIYLCSEEFTIPISKENVTYIGVNNPIININSQEDIDLRKKNITISNIKIKNKGKGKILGVSIKEEENNNNVVNDHNYLDSTLVRLNYGDNKNSDENSKDDEINEKIVRNNSFDNILIGLSGDNQLARDLIQSDVDGKNKKKIAESVSTFARYEGTVFYYTNYDRKIYKYDIETSKTQLLNIDIGNTTFHSPHLYATKSFIIWEIGGNIYRADYDGDFKEEISGDSSGKIRIKDHLLYSISQSRLETSIYKVDLNTKRRSTILCVRDDISAFDIYNNKIYFAEGGQCDIYCIYECDLDGGSIRTLKDHISIVKEIKCEFNNLTYFTNKEKWNFFAGYIENTISLDNV</sequence>
<name>A0A964W463_9CLOT</name>
<evidence type="ECO:0000313" key="2">
    <source>
        <dbReference type="EMBL" id="MVX65932.1"/>
    </source>
</evidence>
<dbReference type="Pfam" id="PF16472">
    <property type="entry name" value="DUF5050"/>
    <property type="match status" value="1"/>
</dbReference>
<organism evidence="2 3">
    <name type="scientific">Clostridium chromiireducens</name>
    <dbReference type="NCBI Taxonomy" id="225345"/>
    <lineage>
        <taxon>Bacteria</taxon>
        <taxon>Bacillati</taxon>
        <taxon>Bacillota</taxon>
        <taxon>Clostridia</taxon>
        <taxon>Eubacteriales</taxon>
        <taxon>Clostridiaceae</taxon>
        <taxon>Clostridium</taxon>
    </lineage>
</organism>
<gene>
    <name evidence="2" type="ORF">GKZ28_19830</name>
</gene>
<dbReference type="Proteomes" id="UP000656077">
    <property type="component" value="Unassembled WGS sequence"/>
</dbReference>
<dbReference type="SUPFAM" id="SSF69304">
    <property type="entry name" value="Tricorn protease N-terminal domain"/>
    <property type="match status" value="1"/>
</dbReference>
<reference evidence="2" key="1">
    <citation type="submission" date="2019-12" db="EMBL/GenBank/DDBJ databases">
        <title>Microbes associate with the intestines of laboratory mice.</title>
        <authorList>
            <person name="Navarre W."/>
            <person name="Wong E."/>
        </authorList>
    </citation>
    <scope>NUCLEOTIDE SEQUENCE</scope>
    <source>
        <strain evidence="2">NM79_F5</strain>
    </source>
</reference>
<dbReference type="AlphaFoldDB" id="A0A964W463"/>
<evidence type="ECO:0000313" key="3">
    <source>
        <dbReference type="Proteomes" id="UP000656077"/>
    </source>
</evidence>
<dbReference type="InterPro" id="IPR032485">
    <property type="entry name" value="LRP1-like_beta_prop"/>
</dbReference>
<accession>A0A964W463</accession>
<protein>
    <submittedName>
        <fullName evidence="2">DUF5050 domain-containing protein</fullName>
    </submittedName>
</protein>
<comment type="caution">
    <text evidence="2">The sequence shown here is derived from an EMBL/GenBank/DDBJ whole genome shotgun (WGS) entry which is preliminary data.</text>
</comment>
<feature type="domain" description="Prolow-density lipoprotein receptor-related protein 1-like beta-propeller" evidence="1">
    <location>
        <begin position="234"/>
        <end position="468"/>
    </location>
</feature>
<dbReference type="EMBL" id="WSRQ01000041">
    <property type="protein sequence ID" value="MVX65932.1"/>
    <property type="molecule type" value="Genomic_DNA"/>
</dbReference>
<proteinExistence type="predicted"/>